<dbReference type="EMBL" id="JAPZBU010000008">
    <property type="protein sequence ID" value="KAJ5392138.1"/>
    <property type="molecule type" value="Genomic_DNA"/>
</dbReference>
<dbReference type="RefSeq" id="XP_056487816.1">
    <property type="nucleotide sequence ID" value="XM_056632265.1"/>
</dbReference>
<dbReference type="AlphaFoldDB" id="A0A9X0B8M5"/>
<sequence>MNPFHKLDLPDIKLSIHRSCIGIFSRVLPGSKRTTFVAFDFMHGRWTKVALEPSQRIDQVMNLKRNARMGYGFGAFSHLVYLTSTTRWWTHALNSVNEQLVEYEARLQTELSGSHITPETVFGGINQALHSIAAHLHRYISELKSLQGIVVDLATHFDALCADDDEDEGFNTLQQASRGV</sequence>
<reference evidence="1" key="2">
    <citation type="journal article" date="2023" name="IMA Fungus">
        <title>Comparative genomic study of the Penicillium genus elucidates a diverse pangenome and 15 lateral gene transfer events.</title>
        <authorList>
            <person name="Petersen C."/>
            <person name="Sorensen T."/>
            <person name="Nielsen M.R."/>
            <person name="Sondergaard T.E."/>
            <person name="Sorensen J.L."/>
            <person name="Fitzpatrick D.A."/>
            <person name="Frisvad J.C."/>
            <person name="Nielsen K.L."/>
        </authorList>
    </citation>
    <scope>NUCLEOTIDE SEQUENCE</scope>
    <source>
        <strain evidence="1">IBT 29677</strain>
    </source>
</reference>
<evidence type="ECO:0000313" key="1">
    <source>
        <dbReference type="EMBL" id="KAJ5392138.1"/>
    </source>
</evidence>
<dbReference type="GeneID" id="81371245"/>
<organism evidence="1 2">
    <name type="scientific">Penicillium cosmopolitanum</name>
    <dbReference type="NCBI Taxonomy" id="1131564"/>
    <lineage>
        <taxon>Eukaryota</taxon>
        <taxon>Fungi</taxon>
        <taxon>Dikarya</taxon>
        <taxon>Ascomycota</taxon>
        <taxon>Pezizomycotina</taxon>
        <taxon>Eurotiomycetes</taxon>
        <taxon>Eurotiomycetidae</taxon>
        <taxon>Eurotiales</taxon>
        <taxon>Aspergillaceae</taxon>
        <taxon>Penicillium</taxon>
    </lineage>
</organism>
<comment type="caution">
    <text evidence="1">The sequence shown here is derived from an EMBL/GenBank/DDBJ whole genome shotgun (WGS) entry which is preliminary data.</text>
</comment>
<name>A0A9X0B8M5_9EURO</name>
<reference evidence="1" key="1">
    <citation type="submission" date="2022-12" db="EMBL/GenBank/DDBJ databases">
        <authorList>
            <person name="Petersen C."/>
        </authorList>
    </citation>
    <scope>NUCLEOTIDE SEQUENCE</scope>
    <source>
        <strain evidence="1">IBT 29677</strain>
    </source>
</reference>
<evidence type="ECO:0000313" key="2">
    <source>
        <dbReference type="Proteomes" id="UP001147747"/>
    </source>
</evidence>
<keyword evidence="2" id="KW-1185">Reference proteome</keyword>
<proteinExistence type="predicted"/>
<dbReference type="Proteomes" id="UP001147747">
    <property type="component" value="Unassembled WGS sequence"/>
</dbReference>
<accession>A0A9X0B8M5</accession>
<dbReference type="OrthoDB" id="3561681at2759"/>
<protein>
    <submittedName>
        <fullName evidence="1">Uncharacterized protein</fullName>
    </submittedName>
</protein>
<gene>
    <name evidence="1" type="ORF">N7509_007628</name>
</gene>